<dbReference type="InterPro" id="IPR003838">
    <property type="entry name" value="ABC3_permease_C"/>
</dbReference>
<feature type="transmembrane region" description="Helical" evidence="7">
    <location>
        <begin position="199"/>
        <end position="219"/>
    </location>
</feature>
<reference evidence="9 10" key="1">
    <citation type="submission" date="2020-08" db="EMBL/GenBank/DDBJ databases">
        <title>Sequencing the genomes of 1000 actinobacteria strains.</title>
        <authorList>
            <person name="Klenk H.-P."/>
        </authorList>
    </citation>
    <scope>NUCLEOTIDE SEQUENCE [LARGE SCALE GENOMIC DNA]</scope>
    <source>
        <strain evidence="9 10">DSM 17294</strain>
    </source>
</reference>
<evidence type="ECO:0000256" key="1">
    <source>
        <dbReference type="ARBA" id="ARBA00004651"/>
    </source>
</evidence>
<evidence type="ECO:0000259" key="8">
    <source>
        <dbReference type="Pfam" id="PF02687"/>
    </source>
</evidence>
<feature type="transmembrane region" description="Helical" evidence="7">
    <location>
        <begin position="405"/>
        <end position="424"/>
    </location>
</feature>
<feature type="transmembrane region" description="Helical" evidence="7">
    <location>
        <begin position="316"/>
        <end position="340"/>
    </location>
</feature>
<evidence type="ECO:0000256" key="4">
    <source>
        <dbReference type="ARBA" id="ARBA00022989"/>
    </source>
</evidence>
<keyword evidence="3 7" id="KW-0812">Transmembrane</keyword>
<dbReference type="Proteomes" id="UP000558997">
    <property type="component" value="Unassembled WGS sequence"/>
</dbReference>
<protein>
    <submittedName>
        <fullName evidence="9">Putative ABC transport system permease protein</fullName>
    </submittedName>
</protein>
<evidence type="ECO:0000313" key="9">
    <source>
        <dbReference type="EMBL" id="MBB5978676.1"/>
    </source>
</evidence>
<feature type="domain" description="ABC3 transporter permease C-terminal" evidence="8">
    <location>
        <begin position="320"/>
        <end position="434"/>
    </location>
</feature>
<dbReference type="EMBL" id="JACHNF010000001">
    <property type="protein sequence ID" value="MBB5978676.1"/>
    <property type="molecule type" value="Genomic_DNA"/>
</dbReference>
<feature type="transmembrane region" description="Helical" evidence="7">
    <location>
        <begin position="100"/>
        <end position="128"/>
    </location>
</feature>
<feature type="transmembrane region" description="Helical" evidence="7">
    <location>
        <begin position="12"/>
        <end position="37"/>
    </location>
</feature>
<keyword evidence="10" id="KW-1185">Reference proteome</keyword>
<evidence type="ECO:0000256" key="5">
    <source>
        <dbReference type="ARBA" id="ARBA00023136"/>
    </source>
</evidence>
<feature type="transmembrane region" description="Helical" evidence="7">
    <location>
        <begin position="148"/>
        <end position="170"/>
    </location>
</feature>
<evidence type="ECO:0000256" key="6">
    <source>
        <dbReference type="ARBA" id="ARBA00038076"/>
    </source>
</evidence>
<keyword evidence="2" id="KW-1003">Cell membrane</keyword>
<feature type="transmembrane region" description="Helical" evidence="7">
    <location>
        <begin position="361"/>
        <end position="385"/>
    </location>
</feature>
<keyword evidence="4 7" id="KW-1133">Transmembrane helix</keyword>
<evidence type="ECO:0000256" key="3">
    <source>
        <dbReference type="ARBA" id="ARBA00022692"/>
    </source>
</evidence>
<accession>A0A841DPI3</accession>
<evidence type="ECO:0000313" key="10">
    <source>
        <dbReference type="Proteomes" id="UP000558997"/>
    </source>
</evidence>
<gene>
    <name evidence="9" type="ORF">HDA44_002017</name>
</gene>
<comment type="caution">
    <text evidence="9">The sequence shown here is derived from an EMBL/GenBank/DDBJ whole genome shotgun (WGS) entry which is preliminary data.</text>
</comment>
<dbReference type="PANTHER" id="PTHR30572">
    <property type="entry name" value="MEMBRANE COMPONENT OF TRANSPORTER-RELATED"/>
    <property type="match status" value="1"/>
</dbReference>
<feature type="transmembrane region" description="Helical" evidence="7">
    <location>
        <begin position="276"/>
        <end position="296"/>
    </location>
</feature>
<comment type="subcellular location">
    <subcellularLocation>
        <location evidence="1">Cell membrane</location>
        <topology evidence="1">Multi-pass membrane protein</topology>
    </subcellularLocation>
</comment>
<organism evidence="9 10">
    <name type="scientific">Kribbella solani</name>
    <dbReference type="NCBI Taxonomy" id="236067"/>
    <lineage>
        <taxon>Bacteria</taxon>
        <taxon>Bacillati</taxon>
        <taxon>Actinomycetota</taxon>
        <taxon>Actinomycetes</taxon>
        <taxon>Propionibacteriales</taxon>
        <taxon>Kribbellaceae</taxon>
        <taxon>Kribbella</taxon>
    </lineage>
</organism>
<keyword evidence="5 7" id="KW-0472">Membrane</keyword>
<dbReference type="RefSeq" id="WP_184833182.1">
    <property type="nucleotide sequence ID" value="NZ_BAAAVN010000017.1"/>
</dbReference>
<dbReference type="PANTHER" id="PTHR30572:SF4">
    <property type="entry name" value="ABC TRANSPORTER PERMEASE YTRF"/>
    <property type="match status" value="1"/>
</dbReference>
<proteinExistence type="inferred from homology"/>
<evidence type="ECO:0000256" key="7">
    <source>
        <dbReference type="SAM" id="Phobius"/>
    </source>
</evidence>
<dbReference type="Pfam" id="PF02687">
    <property type="entry name" value="FtsX"/>
    <property type="match status" value="2"/>
</dbReference>
<feature type="transmembrane region" description="Helical" evidence="7">
    <location>
        <begin position="231"/>
        <end position="255"/>
    </location>
</feature>
<feature type="domain" description="ABC3 transporter permease C-terminal" evidence="8">
    <location>
        <begin position="60"/>
        <end position="174"/>
    </location>
</feature>
<feature type="transmembrane region" description="Helical" evidence="7">
    <location>
        <begin position="57"/>
        <end position="79"/>
    </location>
</feature>
<comment type="similarity">
    <text evidence="6">Belongs to the ABC-4 integral membrane protein family.</text>
</comment>
<dbReference type="GO" id="GO:0022857">
    <property type="term" value="F:transmembrane transporter activity"/>
    <property type="evidence" value="ECO:0007669"/>
    <property type="project" value="TreeGrafter"/>
</dbReference>
<dbReference type="InterPro" id="IPR050250">
    <property type="entry name" value="Macrolide_Exporter_MacB"/>
</dbReference>
<dbReference type="AlphaFoldDB" id="A0A841DPI3"/>
<name>A0A841DPI3_9ACTN</name>
<evidence type="ECO:0000256" key="2">
    <source>
        <dbReference type="ARBA" id="ARBA00022475"/>
    </source>
</evidence>
<sequence length="441" mass="44614">MIRFALRTVRKRWTAYAAAGAVLFAGTTLLTAFALLLETGLSPGADGTDTLVILPSILGGWTVLIVTFGVASTIALTVQQRERELALLRAIVASSGQVRTIVLAEVLTVAVPMIALGIIPGIGLGTFVLSRLSTAGFVPDGLDAQVGALTIATGAVLSLATAVLAAVVAGRRAGAVPPVRAIAAATMTRGKALGRVRRNAGLVCTVVGVALGSTTFAMPNGPMLSSTAGPAGVALAVGLALLSPAMIPALGRLATRLPGAPLRLAGRTLVVQPGRAAVVVTPLVLLIGIATGTLYQQSTEDSVNQGAANDAAQLSSVNYLVVAMIVAFCTILVLNTLIAATRRRKPEFGLLRLTAATRGQVLGMVLAESVLTGALATVLGTITAAVMVAPYSMVRTGSLLPSGPLAIYLGVVGGAFVLAFVATLPTTVRTLWTPPVDALAA</sequence>
<dbReference type="GO" id="GO:0005886">
    <property type="term" value="C:plasma membrane"/>
    <property type="evidence" value="ECO:0007669"/>
    <property type="project" value="UniProtKB-SubCell"/>
</dbReference>